<gene>
    <name evidence="5" type="primary">KAFR0D03060</name>
    <name evidence="5" type="ORF">KAFR_0D03060</name>
</gene>
<feature type="region of interest" description="Disordered" evidence="4">
    <location>
        <begin position="416"/>
        <end position="439"/>
    </location>
</feature>
<feature type="region of interest" description="Disordered" evidence="4">
    <location>
        <begin position="560"/>
        <end position="581"/>
    </location>
</feature>
<dbReference type="PANTHER" id="PTHR14221:SF0">
    <property type="entry name" value="WD REPEAT-CONTAINING PROTEIN 44"/>
    <property type="match status" value="1"/>
</dbReference>
<feature type="region of interest" description="Disordered" evidence="4">
    <location>
        <begin position="1"/>
        <end position="72"/>
    </location>
</feature>
<dbReference type="PROSITE" id="PS50294">
    <property type="entry name" value="WD_REPEATS_REGION"/>
    <property type="match status" value="2"/>
</dbReference>
<dbReference type="Proteomes" id="UP000005220">
    <property type="component" value="Chromosome 4"/>
</dbReference>
<proteinExistence type="predicted"/>
<keyword evidence="1 3" id="KW-0853">WD repeat</keyword>
<dbReference type="KEGG" id="kaf:KAFR_0D03060"/>
<sequence>MFKLRTTPTKNTPTKDQSSAGRSGSMEDTSDELRNDSTTENDDEEDDDESDSVQTPSEIASKQKNDVFSQRNPIYSADIKPLKFRMTNSGLNEKTRSSYSPSKLNLRHLETVGDRIRRESNPLSELLDLGQINKEEFLEYLRKPKYIKLFHKKTNRSENGPFKRLFLAQELEIGEERASKPLNKRISISSRADLSQTAIWSTKFSKDGKYMATAGKDGVLRIWKVISSPVERWELDRIEKSNNVSMQQTLAKLKQPQKNKNNTESVNLYAPLFRPKPVKVFKEHHYDILDLDWSKNNFILTASMDKTVRLWHVDRKESLKTFVHADFVTGAKFHPNDDRFFITGCLDHKCRLWSIVDSEVSYEYDCGDLITSIAISPVDGKFTVVGTFNGWIHVLETAGLKHISLFHVKDKKTQGERAKVTASSTSSSPTTESPEKSFKGPRITGIQVVQASAKDTTKIVVTSNDSRIRVFDLVSLKLLEFLKGFHSGSSQHEAQFQIWKKQPIVISSSEDHWLYSWKLNSYDAFILLDNLQSESKPTAKIRDLLNRSVSGNGNISNPNAFHDAFESESDTRPRHSHHHPLFSNPIKYLARSHNNADSYSKKNSHYISFHAHHAPITTAVIAPNETSKVLSLSNDFICELSLQYLKEQEVTKGILHSTSTSSSVSDAIGTILVTTDSNGLIRIFRTDMSPKIRKNVLAKLQSLKNVTVKPKSSISDILSEPISSQEISNYNVNIPGTLNNHYSTRSNIVKPNMTKSEGSLISTKSAHDSSTSFTNSNTTISDETQIELRCNICNGTRFESTFKNALGQRENGYYCLDCGTVLNNFR</sequence>
<dbReference type="eggNOG" id="KOG0283">
    <property type="taxonomic scope" value="Eukaryota"/>
</dbReference>
<feature type="repeat" description="WD" evidence="3">
    <location>
        <begin position="281"/>
        <end position="321"/>
    </location>
</feature>
<dbReference type="SUPFAM" id="SSF50978">
    <property type="entry name" value="WD40 repeat-like"/>
    <property type="match status" value="2"/>
</dbReference>
<feature type="repeat" description="WD" evidence="3">
    <location>
        <begin position="321"/>
        <end position="363"/>
    </location>
</feature>
<evidence type="ECO:0000313" key="5">
    <source>
        <dbReference type="EMBL" id="CCF57954.1"/>
    </source>
</evidence>
<evidence type="ECO:0000313" key="6">
    <source>
        <dbReference type="Proteomes" id="UP000005220"/>
    </source>
</evidence>
<feature type="compositionally biased region" description="Low complexity" evidence="4">
    <location>
        <begin position="420"/>
        <end position="432"/>
    </location>
</feature>
<dbReference type="InterPro" id="IPR001680">
    <property type="entry name" value="WD40_rpt"/>
</dbReference>
<accession>H2AUA4</accession>
<dbReference type="InterPro" id="IPR015943">
    <property type="entry name" value="WD40/YVTN_repeat-like_dom_sf"/>
</dbReference>
<name>H2AUA4_KAZAF</name>
<dbReference type="SMART" id="SM00320">
    <property type="entry name" value="WD40"/>
    <property type="match status" value="7"/>
</dbReference>
<dbReference type="EMBL" id="HE650824">
    <property type="protein sequence ID" value="CCF57954.1"/>
    <property type="molecule type" value="Genomic_DNA"/>
</dbReference>
<dbReference type="HOGENOM" id="CLU_008245_0_0_1"/>
<evidence type="ECO:0000256" key="4">
    <source>
        <dbReference type="SAM" id="MobiDB-lite"/>
    </source>
</evidence>
<feature type="repeat" description="WD" evidence="3">
    <location>
        <begin position="192"/>
        <end position="225"/>
    </location>
</feature>
<feature type="compositionally biased region" description="Acidic residues" evidence="4">
    <location>
        <begin position="39"/>
        <end position="51"/>
    </location>
</feature>
<dbReference type="InterPro" id="IPR040324">
    <property type="entry name" value="WDR44/Dgr2"/>
</dbReference>
<dbReference type="GeneID" id="13882199"/>
<dbReference type="PROSITE" id="PS50082">
    <property type="entry name" value="WD_REPEATS_2"/>
    <property type="match status" value="3"/>
</dbReference>
<dbReference type="InterPro" id="IPR036322">
    <property type="entry name" value="WD40_repeat_dom_sf"/>
</dbReference>
<feature type="compositionally biased region" description="Polar residues" evidence="4">
    <location>
        <begin position="1"/>
        <end position="22"/>
    </location>
</feature>
<keyword evidence="2" id="KW-0677">Repeat</keyword>
<dbReference type="AlphaFoldDB" id="H2AUA4"/>
<dbReference type="Pfam" id="PF00400">
    <property type="entry name" value="WD40"/>
    <property type="match status" value="3"/>
</dbReference>
<feature type="compositionally biased region" description="Basic and acidic residues" evidence="4">
    <location>
        <begin position="563"/>
        <end position="573"/>
    </location>
</feature>
<protein>
    <submittedName>
        <fullName evidence="5">Uncharacterized protein</fullName>
    </submittedName>
</protein>
<dbReference type="RefSeq" id="XP_003957089.1">
    <property type="nucleotide sequence ID" value="XM_003957040.1"/>
</dbReference>
<reference evidence="5 6" key="1">
    <citation type="journal article" date="2011" name="Proc. Natl. Acad. Sci. U.S.A.">
        <title>Evolutionary erosion of yeast sex chromosomes by mating-type switching accidents.</title>
        <authorList>
            <person name="Gordon J.L."/>
            <person name="Armisen D."/>
            <person name="Proux-Wera E."/>
            <person name="Oheigeartaigh S.S."/>
            <person name="Byrne K.P."/>
            <person name="Wolfe K.H."/>
        </authorList>
    </citation>
    <scope>NUCLEOTIDE SEQUENCE [LARGE SCALE GENOMIC DNA]</scope>
    <source>
        <strain evidence="6">ATCC 22294 / BCRC 22015 / CBS 2517 / CECT 1963 / NBRC 1671 / NRRL Y-8276</strain>
    </source>
</reference>
<evidence type="ECO:0000256" key="3">
    <source>
        <dbReference type="PROSITE-ProRule" id="PRU00221"/>
    </source>
</evidence>
<dbReference type="OrthoDB" id="1932312at2759"/>
<evidence type="ECO:0000256" key="1">
    <source>
        <dbReference type="ARBA" id="ARBA00022574"/>
    </source>
</evidence>
<dbReference type="InParanoid" id="H2AUA4"/>
<dbReference type="PANTHER" id="PTHR14221">
    <property type="entry name" value="WD REPEAT DOMAIN 44"/>
    <property type="match status" value="1"/>
</dbReference>
<feature type="compositionally biased region" description="Polar residues" evidence="4">
    <location>
        <begin position="53"/>
        <end position="72"/>
    </location>
</feature>
<dbReference type="Gene3D" id="2.130.10.10">
    <property type="entry name" value="YVTN repeat-like/Quinoprotein amine dehydrogenase"/>
    <property type="match status" value="1"/>
</dbReference>
<keyword evidence="6" id="KW-1185">Reference proteome</keyword>
<evidence type="ECO:0000256" key="2">
    <source>
        <dbReference type="ARBA" id="ARBA00022737"/>
    </source>
</evidence>
<organism evidence="5 6">
    <name type="scientific">Kazachstania africana (strain ATCC 22294 / BCRC 22015 / CBS 2517 / CECT 1963 / NBRC 1671 / NRRL Y-8276)</name>
    <name type="common">Yeast</name>
    <name type="synonym">Kluyveromyces africanus</name>
    <dbReference type="NCBI Taxonomy" id="1071382"/>
    <lineage>
        <taxon>Eukaryota</taxon>
        <taxon>Fungi</taxon>
        <taxon>Dikarya</taxon>
        <taxon>Ascomycota</taxon>
        <taxon>Saccharomycotina</taxon>
        <taxon>Saccharomycetes</taxon>
        <taxon>Saccharomycetales</taxon>
        <taxon>Saccharomycetaceae</taxon>
        <taxon>Kazachstania</taxon>
    </lineage>
</organism>